<evidence type="ECO:0000313" key="1">
    <source>
        <dbReference type="EMBL" id="KAF2496037.1"/>
    </source>
</evidence>
<name>A0A6A6QY98_9PEZI</name>
<evidence type="ECO:0000313" key="2">
    <source>
        <dbReference type="Proteomes" id="UP000799750"/>
    </source>
</evidence>
<accession>A0A6A6QY98</accession>
<dbReference type="GO" id="GO:0001682">
    <property type="term" value="P:tRNA 5'-leader removal"/>
    <property type="evidence" value="ECO:0007669"/>
    <property type="project" value="InterPro"/>
</dbReference>
<keyword evidence="2" id="KW-1185">Reference proteome</keyword>
<dbReference type="GO" id="GO:0030681">
    <property type="term" value="C:multimeric ribonuclease P complex"/>
    <property type="evidence" value="ECO:0007669"/>
    <property type="project" value="TreeGrafter"/>
</dbReference>
<dbReference type="PANTHER" id="PTHR15396:SF1">
    <property type="entry name" value="RIBONUCLEASE P PROTEIN SUBUNIT P40"/>
    <property type="match status" value="1"/>
</dbReference>
<gene>
    <name evidence="1" type="ORF">BU16DRAFT_364718</name>
</gene>
<dbReference type="GO" id="GO:0004526">
    <property type="term" value="F:ribonuclease P activity"/>
    <property type="evidence" value="ECO:0007669"/>
    <property type="project" value="TreeGrafter"/>
</dbReference>
<sequence>MFSFPNDKAPDSKCYFTHSLLPSYIEPTLPPTKKKPFSIFLTQPFTHTLDLVLPEEIYELCRQELDGDAGTLRYARVNMTLLEVLSKDFFTEYIKKGNIMMLSEGRPTVDNVFSLYEGILRIELDRPTYERCGLVGKPIEDGGKRHKKARYVIELDLRSPSMLHGKRGFKRLIWACQGVLNDSLTWLFHDLQPSNESNETAPIFAFHPIIRTMKPTTTPLPSTKVPVLSSASLPDLYDPDDSASLLEYLHLLSLASPRLCASDSIDPYLSRYEVPEFGANGGTEVRNLVNVRWHGFIPPIFVRRLYLDVLKRVEGKKGKETEQWVALNANGFGGLGGGGPAYSVLQCGARDTLCWVCD</sequence>
<dbReference type="GO" id="GO:0000447">
    <property type="term" value="P:endonucleolytic cleavage in ITS1 to separate SSU-rRNA from 5.8S rRNA and LSU-rRNA from tricistronic rRNA transcript (SSU-rRNA, 5.8S rRNA, LSU-rRNA)"/>
    <property type="evidence" value="ECO:0007669"/>
    <property type="project" value="TreeGrafter"/>
</dbReference>
<dbReference type="GO" id="GO:0000171">
    <property type="term" value="F:ribonuclease MRP activity"/>
    <property type="evidence" value="ECO:0007669"/>
    <property type="project" value="TreeGrafter"/>
</dbReference>
<dbReference type="GO" id="GO:0000172">
    <property type="term" value="C:ribonuclease MRP complex"/>
    <property type="evidence" value="ECO:0007669"/>
    <property type="project" value="TreeGrafter"/>
</dbReference>
<dbReference type="InterPro" id="IPR013893">
    <property type="entry name" value="RNase_P_Rpp40"/>
</dbReference>
<dbReference type="Pfam" id="PF08584">
    <property type="entry name" value="Ribonuc_P_40"/>
    <property type="match status" value="1"/>
</dbReference>
<dbReference type="Proteomes" id="UP000799750">
    <property type="component" value="Unassembled WGS sequence"/>
</dbReference>
<organism evidence="1 2">
    <name type="scientific">Lophium mytilinum</name>
    <dbReference type="NCBI Taxonomy" id="390894"/>
    <lineage>
        <taxon>Eukaryota</taxon>
        <taxon>Fungi</taxon>
        <taxon>Dikarya</taxon>
        <taxon>Ascomycota</taxon>
        <taxon>Pezizomycotina</taxon>
        <taxon>Dothideomycetes</taxon>
        <taxon>Pleosporomycetidae</taxon>
        <taxon>Mytilinidiales</taxon>
        <taxon>Mytilinidiaceae</taxon>
        <taxon>Lophium</taxon>
    </lineage>
</organism>
<dbReference type="AlphaFoldDB" id="A0A6A6QY98"/>
<protein>
    <submittedName>
        <fullName evidence="1">Uncharacterized protein</fullName>
    </submittedName>
</protein>
<reference evidence="1" key="1">
    <citation type="journal article" date="2020" name="Stud. Mycol.">
        <title>101 Dothideomycetes genomes: a test case for predicting lifestyles and emergence of pathogens.</title>
        <authorList>
            <person name="Haridas S."/>
            <person name="Albert R."/>
            <person name="Binder M."/>
            <person name="Bloem J."/>
            <person name="Labutti K."/>
            <person name="Salamov A."/>
            <person name="Andreopoulos B."/>
            <person name="Baker S."/>
            <person name="Barry K."/>
            <person name="Bills G."/>
            <person name="Bluhm B."/>
            <person name="Cannon C."/>
            <person name="Castanera R."/>
            <person name="Culley D."/>
            <person name="Daum C."/>
            <person name="Ezra D."/>
            <person name="Gonzalez J."/>
            <person name="Henrissat B."/>
            <person name="Kuo A."/>
            <person name="Liang C."/>
            <person name="Lipzen A."/>
            <person name="Lutzoni F."/>
            <person name="Magnuson J."/>
            <person name="Mondo S."/>
            <person name="Nolan M."/>
            <person name="Ohm R."/>
            <person name="Pangilinan J."/>
            <person name="Park H.-J."/>
            <person name="Ramirez L."/>
            <person name="Alfaro M."/>
            <person name="Sun H."/>
            <person name="Tritt A."/>
            <person name="Yoshinaga Y."/>
            <person name="Zwiers L.-H."/>
            <person name="Turgeon B."/>
            <person name="Goodwin S."/>
            <person name="Spatafora J."/>
            <person name="Crous P."/>
            <person name="Grigoriev I."/>
        </authorList>
    </citation>
    <scope>NUCLEOTIDE SEQUENCE</scope>
    <source>
        <strain evidence="1">CBS 269.34</strain>
    </source>
</reference>
<dbReference type="EMBL" id="MU004188">
    <property type="protein sequence ID" value="KAF2496037.1"/>
    <property type="molecule type" value="Genomic_DNA"/>
</dbReference>
<proteinExistence type="predicted"/>
<dbReference type="PANTHER" id="PTHR15396">
    <property type="entry name" value="RIBONUCLEASE P PROTEIN SUBUNIT P40"/>
    <property type="match status" value="1"/>
</dbReference>
<dbReference type="OrthoDB" id="63112at2759"/>